<dbReference type="PROSITE" id="PS51468">
    <property type="entry name" value="VIT"/>
    <property type="match status" value="1"/>
</dbReference>
<name>A0A7J6C3K0_9TELE</name>
<evidence type="ECO:0000313" key="3">
    <source>
        <dbReference type="Proteomes" id="UP000579812"/>
    </source>
</evidence>
<dbReference type="OrthoDB" id="1729737at2759"/>
<evidence type="ECO:0000259" key="1">
    <source>
        <dbReference type="PROSITE" id="PS51468"/>
    </source>
</evidence>
<proteinExistence type="predicted"/>
<sequence length="317" mass="34457">MVNCCGLVSEKNEPVPLKSISVQLQIKDHVASVSSCLQYVNEEEHPLEAVFVFPLPADAAVCHFSAKIAEQEIVAEVQDRQSARDQYDDAVSSGQQAFLLEESEESSDVFRLSVGCLSPGQNASITIVYVIELSVQADDALRFCLPAVLNPRYKPAASSAGVPEVSSASVIPYTLSLSVEVRSSARISRLESSCPLDPLEFLDAQHTNATVNLSAGHRFDKDVELFLYYENSHQPSAVVEAGASAAQSGSLMGDPALMISLYPEFPADVMSSLASQGEFIFVVDRSGSMDCRMHQGNDAQMRIESARVRFRVSDMMH</sequence>
<feature type="domain" description="VIT" evidence="1">
    <location>
        <begin position="1"/>
        <end position="131"/>
    </location>
</feature>
<reference evidence="2 3" key="1">
    <citation type="submission" date="2020-04" db="EMBL/GenBank/DDBJ databases">
        <title>Chromosome-level genome assembly of a cyprinid fish Onychostoma macrolepis by integration of Nanopore Sequencing, Bionano and Hi-C technology.</title>
        <authorList>
            <person name="Wang D."/>
        </authorList>
    </citation>
    <scope>NUCLEOTIDE SEQUENCE [LARGE SCALE GENOMIC DNA]</scope>
    <source>
        <strain evidence="2">SWU-2019</strain>
        <tissue evidence="2">Muscle</tissue>
    </source>
</reference>
<evidence type="ECO:0000313" key="2">
    <source>
        <dbReference type="EMBL" id="KAF4101786.1"/>
    </source>
</evidence>
<dbReference type="PANTHER" id="PTHR45737:SF6">
    <property type="entry name" value="VON WILLEBRAND FACTOR A DOMAIN-CONTAINING PROTEIN 5A"/>
    <property type="match status" value="1"/>
</dbReference>
<dbReference type="Proteomes" id="UP000579812">
    <property type="component" value="Unassembled WGS sequence"/>
</dbReference>
<dbReference type="SMART" id="SM00609">
    <property type="entry name" value="VIT"/>
    <property type="match status" value="1"/>
</dbReference>
<dbReference type="EMBL" id="JAAMOB010000017">
    <property type="protein sequence ID" value="KAF4101786.1"/>
    <property type="molecule type" value="Genomic_DNA"/>
</dbReference>
<dbReference type="Pfam" id="PF08487">
    <property type="entry name" value="VIT"/>
    <property type="match status" value="1"/>
</dbReference>
<comment type="caution">
    <text evidence="2">The sequence shown here is derived from an EMBL/GenBank/DDBJ whole genome shotgun (WGS) entry which is preliminary data.</text>
</comment>
<dbReference type="PANTHER" id="PTHR45737">
    <property type="entry name" value="VON WILLEBRAND FACTOR A DOMAIN-CONTAINING PROTEIN 5A"/>
    <property type="match status" value="1"/>
</dbReference>
<dbReference type="InterPro" id="IPR013694">
    <property type="entry name" value="VIT"/>
</dbReference>
<gene>
    <name evidence="2" type="ORF">G5714_016586</name>
</gene>
<protein>
    <recommendedName>
        <fullName evidence="1">VIT domain-containing protein</fullName>
    </recommendedName>
</protein>
<accession>A0A7J6C3K0</accession>
<organism evidence="2 3">
    <name type="scientific">Onychostoma macrolepis</name>
    <dbReference type="NCBI Taxonomy" id="369639"/>
    <lineage>
        <taxon>Eukaryota</taxon>
        <taxon>Metazoa</taxon>
        <taxon>Chordata</taxon>
        <taxon>Craniata</taxon>
        <taxon>Vertebrata</taxon>
        <taxon>Euteleostomi</taxon>
        <taxon>Actinopterygii</taxon>
        <taxon>Neopterygii</taxon>
        <taxon>Teleostei</taxon>
        <taxon>Ostariophysi</taxon>
        <taxon>Cypriniformes</taxon>
        <taxon>Cyprinidae</taxon>
        <taxon>Acrossocheilinae</taxon>
        <taxon>Onychostoma</taxon>
    </lineage>
</organism>
<dbReference type="AlphaFoldDB" id="A0A7J6C3K0"/>
<keyword evidence="3" id="KW-1185">Reference proteome</keyword>